<name>A0ACB8AX84_9AGAM</name>
<evidence type="ECO:0000313" key="2">
    <source>
        <dbReference type="Proteomes" id="UP000790709"/>
    </source>
</evidence>
<comment type="caution">
    <text evidence="1">The sequence shown here is derived from an EMBL/GenBank/DDBJ whole genome shotgun (WGS) entry which is preliminary data.</text>
</comment>
<protein>
    <submittedName>
        <fullName evidence="1">Uncharacterized protein</fullName>
    </submittedName>
</protein>
<dbReference type="EMBL" id="MU267047">
    <property type="protein sequence ID" value="KAH7917478.1"/>
    <property type="molecule type" value="Genomic_DNA"/>
</dbReference>
<gene>
    <name evidence="1" type="ORF">BV22DRAFT_1052400</name>
</gene>
<sequence length="566" mass="61315">MIPFDDATYPTYSGLLDDLLDPGFAGEPYHQPSEPNIDPAGAASINADEISFNSDVHCLPSTIDPSLLHDGDSIHVSRGNPESLGALDRYISTLEKGSAITTTNLGNTARDHVGGPQIPSQAGRAPPDFVTNRMGRRMGSLENVFSPRGSPALTQHNLQSISSGSRLPSVASHPSGLDSFDQQSVAESAGTTSAVDLVVIGAAPEPPLFYQRAVTTTQALTLHHGTISAGAAKRILDRTYLNLTMQACSGAPLLPEHAEAKTRALRSIRAEYAREFPNDGPVSELTELIPIPQATVDKITDHAKAGVITWIIGRITHFIEPNVVKQQKNDFSTIPNISGLKFGLFDAPEDSTPLTAKVVAQRCLGKIKNKEMFLMFGNDIMGGEDFETLVKAAFYGEDCSMYKLFPDVFGASCPQHAMLALAVAIFSIFYRRRLGKFEKIVTRGPAPKPWLAFARACEEEVSGLLNAKLLDPTVRSSFDAMRERITAAISQDLGMYEQSERSRFSNNCMGNSSALIVIWAKAIVQYKLLRAPHSYLVFTQRYVGPDPTSAAASVANYDRAPFLDLG</sequence>
<proteinExistence type="predicted"/>
<accession>A0ACB8AX84</accession>
<dbReference type="Proteomes" id="UP000790709">
    <property type="component" value="Unassembled WGS sequence"/>
</dbReference>
<reference evidence="1" key="1">
    <citation type="journal article" date="2021" name="New Phytol.">
        <title>Evolutionary innovations through gain and loss of genes in the ectomycorrhizal Boletales.</title>
        <authorList>
            <person name="Wu G."/>
            <person name="Miyauchi S."/>
            <person name="Morin E."/>
            <person name="Kuo A."/>
            <person name="Drula E."/>
            <person name="Varga T."/>
            <person name="Kohler A."/>
            <person name="Feng B."/>
            <person name="Cao Y."/>
            <person name="Lipzen A."/>
            <person name="Daum C."/>
            <person name="Hundley H."/>
            <person name="Pangilinan J."/>
            <person name="Johnson J."/>
            <person name="Barry K."/>
            <person name="LaButti K."/>
            <person name="Ng V."/>
            <person name="Ahrendt S."/>
            <person name="Min B."/>
            <person name="Choi I.G."/>
            <person name="Park H."/>
            <person name="Plett J.M."/>
            <person name="Magnuson J."/>
            <person name="Spatafora J.W."/>
            <person name="Nagy L.G."/>
            <person name="Henrissat B."/>
            <person name="Grigoriev I.V."/>
            <person name="Yang Z.L."/>
            <person name="Xu J."/>
            <person name="Martin F.M."/>
        </authorList>
    </citation>
    <scope>NUCLEOTIDE SEQUENCE</scope>
    <source>
        <strain evidence="1">KUC20120723A-06</strain>
    </source>
</reference>
<evidence type="ECO:0000313" key="1">
    <source>
        <dbReference type="EMBL" id="KAH7917478.1"/>
    </source>
</evidence>
<organism evidence="1 2">
    <name type="scientific">Leucogyrophana mollusca</name>
    <dbReference type="NCBI Taxonomy" id="85980"/>
    <lineage>
        <taxon>Eukaryota</taxon>
        <taxon>Fungi</taxon>
        <taxon>Dikarya</taxon>
        <taxon>Basidiomycota</taxon>
        <taxon>Agaricomycotina</taxon>
        <taxon>Agaricomycetes</taxon>
        <taxon>Agaricomycetidae</taxon>
        <taxon>Boletales</taxon>
        <taxon>Boletales incertae sedis</taxon>
        <taxon>Leucogyrophana</taxon>
    </lineage>
</organism>
<keyword evidence="2" id="KW-1185">Reference proteome</keyword>